<dbReference type="GeneID" id="104601239"/>
<evidence type="ECO:0000256" key="1">
    <source>
        <dbReference type="ARBA" id="ARBA00004508"/>
    </source>
</evidence>
<comment type="similarity">
    <text evidence="2">Belongs to the peptidase M50B family.</text>
</comment>
<keyword evidence="9 13" id="KW-1133">Transmembrane helix</keyword>
<feature type="transmembrane region" description="Helical" evidence="13">
    <location>
        <begin position="517"/>
        <end position="537"/>
    </location>
</feature>
<evidence type="ECO:0000256" key="12">
    <source>
        <dbReference type="SAM" id="MobiDB-lite"/>
    </source>
</evidence>
<dbReference type="PANTHER" id="PTHR31412:SF5">
    <property type="entry name" value="ZINC METALLOPROTEASE EGY2, CHLOROPLASTIC-RELATED"/>
    <property type="match status" value="1"/>
</dbReference>
<feature type="region of interest" description="Disordered" evidence="12">
    <location>
        <begin position="127"/>
        <end position="153"/>
    </location>
</feature>
<dbReference type="GO" id="GO:0006508">
    <property type="term" value="P:proteolysis"/>
    <property type="evidence" value="ECO:0007669"/>
    <property type="project" value="UniProtKB-KW"/>
</dbReference>
<evidence type="ECO:0000313" key="16">
    <source>
        <dbReference type="RefSeq" id="XP_010262812.1"/>
    </source>
</evidence>
<dbReference type="OMA" id="TIPYQEG"/>
<evidence type="ECO:0000256" key="4">
    <source>
        <dbReference type="ARBA" id="ARBA00022640"/>
    </source>
</evidence>
<reference evidence="16" key="1">
    <citation type="submission" date="2025-08" db="UniProtKB">
        <authorList>
            <consortium name="RefSeq"/>
        </authorList>
    </citation>
    <scope>IDENTIFICATION</scope>
</reference>
<feature type="transmembrane region" description="Helical" evidence="13">
    <location>
        <begin position="336"/>
        <end position="353"/>
    </location>
</feature>
<name>A0A1U8ABS5_NELNU</name>
<evidence type="ECO:0000256" key="13">
    <source>
        <dbReference type="SAM" id="Phobius"/>
    </source>
</evidence>
<keyword evidence="8" id="KW-0809">Transit peptide</keyword>
<keyword evidence="4" id="KW-0934">Plastid</keyword>
<organism evidence="15 16">
    <name type="scientific">Nelumbo nucifera</name>
    <name type="common">Sacred lotus</name>
    <dbReference type="NCBI Taxonomy" id="4432"/>
    <lineage>
        <taxon>Eukaryota</taxon>
        <taxon>Viridiplantae</taxon>
        <taxon>Streptophyta</taxon>
        <taxon>Embryophyta</taxon>
        <taxon>Tracheophyta</taxon>
        <taxon>Spermatophyta</taxon>
        <taxon>Magnoliopsida</taxon>
        <taxon>Proteales</taxon>
        <taxon>Nelumbonaceae</taxon>
        <taxon>Nelumbo</taxon>
    </lineage>
</organism>
<dbReference type="InParanoid" id="A0A1U8ABS5"/>
<protein>
    <submittedName>
        <fullName evidence="16">Probable zinc metalloprotease EGY2, chloroplastic isoform X1</fullName>
    </submittedName>
</protein>
<keyword evidence="11 13" id="KW-0472">Membrane</keyword>
<dbReference type="OrthoDB" id="5738at2759"/>
<gene>
    <name evidence="16" type="primary">LOC104601239</name>
</gene>
<keyword evidence="10 16" id="KW-0482">Metalloprotease</keyword>
<evidence type="ECO:0000256" key="8">
    <source>
        <dbReference type="ARBA" id="ARBA00022946"/>
    </source>
</evidence>
<feature type="compositionally biased region" description="Basic and acidic residues" evidence="12">
    <location>
        <begin position="129"/>
        <end position="150"/>
    </location>
</feature>
<feature type="domain" description="Peptidase M50" evidence="14">
    <location>
        <begin position="307"/>
        <end position="474"/>
    </location>
</feature>
<dbReference type="InterPro" id="IPR044838">
    <property type="entry name" value="EGY1-like"/>
</dbReference>
<feature type="transmembrane region" description="Helical" evidence="13">
    <location>
        <begin position="264"/>
        <end position="283"/>
    </location>
</feature>
<evidence type="ECO:0000256" key="5">
    <source>
        <dbReference type="ARBA" id="ARBA00022670"/>
    </source>
</evidence>
<keyword evidence="7" id="KW-0378">Hydrolase</keyword>
<dbReference type="KEGG" id="nnu:104601239"/>
<evidence type="ECO:0000256" key="3">
    <source>
        <dbReference type="ARBA" id="ARBA00022528"/>
    </source>
</evidence>
<sequence>MNFPATFHDNFSSILQCTSCYEFRFHPVVASSILLRRKCFRGDKLQANPVSRLVFQRTRRTIICRLSETETEPDSNNDKEKQILESGEMPSSANPIMQTNQEIDSQPAVSDPVTPQDENQASVVEMLDSDDKVKNSNGELKAEGDTKASDNVEVASGSPLPGVKQLGEAIRIPKETIDILKDQVFGFDTFFVTSQDPYEGGVLFKGNLRGKAAKSYEKITKRMQDKFGDQYKLFLLINPEDDKPVAVVVPRKSLQPETTAVPEWFGAGAFGLVTIFTLLLRNVPALQSNLLSTFDNLGLLKDGLSGALVTALVLGVHELGHFLVARSTGIKLGVPYFVPSWQIGSFGAITRIVNIVPKREDLLKLAAAGPLAGFSVGFVFLLLGFILPPTDGIGIVVDSSVFHESLLVGGIAKLLLGDVLKEGTPISVNPLVVWAWAGLLINAINSIPAGELDGGRVSFALWGRKVSARITAVSIALLGLASLFNDVAFYWVVLIFFLQRGPIAPSSEEITDPDNKYVALGIAVLLLGLLICFPYPFPFTSEDIASF</sequence>
<dbReference type="CDD" id="cd06160">
    <property type="entry name" value="S2P-M50_like_2"/>
    <property type="match status" value="1"/>
</dbReference>
<accession>A0A1U8ABS5</accession>
<evidence type="ECO:0000256" key="2">
    <source>
        <dbReference type="ARBA" id="ARBA00007931"/>
    </source>
</evidence>
<evidence type="ECO:0000256" key="9">
    <source>
        <dbReference type="ARBA" id="ARBA00022989"/>
    </source>
</evidence>
<dbReference type="GO" id="GO:0009507">
    <property type="term" value="C:chloroplast"/>
    <property type="evidence" value="ECO:0000318"/>
    <property type="project" value="GO_Central"/>
</dbReference>
<dbReference type="Proteomes" id="UP000189703">
    <property type="component" value="Unplaced"/>
</dbReference>
<dbReference type="Pfam" id="PF02163">
    <property type="entry name" value="Peptidase_M50"/>
    <property type="match status" value="1"/>
</dbReference>
<keyword evidence="3" id="KW-0150">Chloroplast</keyword>
<dbReference type="AlphaFoldDB" id="A0A1U8ABS5"/>
<dbReference type="STRING" id="4432.A0A1U8ABS5"/>
<comment type="subcellular location">
    <subcellularLocation>
        <location evidence="1">Plastid</location>
        <location evidence="1">Chloroplast membrane</location>
        <topology evidence="1">Multi-pass membrane protein</topology>
    </subcellularLocation>
</comment>
<evidence type="ECO:0000259" key="14">
    <source>
        <dbReference type="Pfam" id="PF02163"/>
    </source>
</evidence>
<dbReference type="eggNOG" id="ENOG502QVZT">
    <property type="taxonomic scope" value="Eukaryota"/>
</dbReference>
<dbReference type="PANTHER" id="PTHR31412">
    <property type="entry name" value="ZINC METALLOPROTEASE EGY1"/>
    <property type="match status" value="1"/>
</dbReference>
<dbReference type="FunCoup" id="A0A1U8ABS5">
    <property type="interactions" value="1311"/>
</dbReference>
<dbReference type="GO" id="GO:0004222">
    <property type="term" value="F:metalloendopeptidase activity"/>
    <property type="evidence" value="ECO:0000318"/>
    <property type="project" value="GO_Central"/>
</dbReference>
<dbReference type="GO" id="GO:0031969">
    <property type="term" value="C:chloroplast membrane"/>
    <property type="evidence" value="ECO:0007669"/>
    <property type="project" value="UniProtKB-SubCell"/>
</dbReference>
<evidence type="ECO:0000256" key="6">
    <source>
        <dbReference type="ARBA" id="ARBA00022692"/>
    </source>
</evidence>
<feature type="transmembrane region" description="Helical" evidence="13">
    <location>
        <begin position="365"/>
        <end position="387"/>
    </location>
</feature>
<proteinExistence type="inferred from homology"/>
<feature type="transmembrane region" description="Helical" evidence="13">
    <location>
        <begin position="470"/>
        <end position="497"/>
    </location>
</feature>
<keyword evidence="5" id="KW-0645">Protease</keyword>
<evidence type="ECO:0000313" key="15">
    <source>
        <dbReference type="Proteomes" id="UP000189703"/>
    </source>
</evidence>
<dbReference type="RefSeq" id="XP_010262812.1">
    <property type="nucleotide sequence ID" value="XM_010264510.2"/>
</dbReference>
<keyword evidence="15" id="KW-1185">Reference proteome</keyword>
<keyword evidence="6 13" id="KW-0812">Transmembrane</keyword>
<evidence type="ECO:0000256" key="11">
    <source>
        <dbReference type="ARBA" id="ARBA00023136"/>
    </source>
</evidence>
<feature type="transmembrane region" description="Helical" evidence="13">
    <location>
        <begin position="304"/>
        <end position="324"/>
    </location>
</feature>
<dbReference type="InterPro" id="IPR008915">
    <property type="entry name" value="Peptidase_M50"/>
</dbReference>
<evidence type="ECO:0000256" key="7">
    <source>
        <dbReference type="ARBA" id="ARBA00022801"/>
    </source>
</evidence>
<evidence type="ECO:0000256" key="10">
    <source>
        <dbReference type="ARBA" id="ARBA00023049"/>
    </source>
</evidence>